<keyword evidence="6" id="KW-0808">Transferase</keyword>
<evidence type="ECO:0000256" key="4">
    <source>
        <dbReference type="ARBA" id="ARBA00006492"/>
    </source>
</evidence>
<dbReference type="PANTHER" id="PTHR10468:SF0">
    <property type="entry name" value="ALPHA-1,3-MANNOSYL-GLYCOPROTEIN 2-BETA-N-ACETYLGLUCOSAMINYLTRANSFERASE"/>
    <property type="match status" value="1"/>
</dbReference>
<keyword evidence="19" id="KW-0040">ANK repeat</keyword>
<dbReference type="Pfam" id="PF00169">
    <property type="entry name" value="PH"/>
    <property type="match status" value="1"/>
</dbReference>
<evidence type="ECO:0000259" key="22">
    <source>
        <dbReference type="PROSITE" id="PS50003"/>
    </source>
</evidence>
<dbReference type="SMART" id="SM00233">
    <property type="entry name" value="PH"/>
    <property type="match status" value="1"/>
</dbReference>
<evidence type="ECO:0000256" key="20">
    <source>
        <dbReference type="PROSITE-ProRule" id="PRU00094"/>
    </source>
</evidence>
<evidence type="ECO:0000256" key="7">
    <source>
        <dbReference type="ARBA" id="ARBA00022692"/>
    </source>
</evidence>
<evidence type="ECO:0000259" key="23">
    <source>
        <dbReference type="PROSITE" id="PS50114"/>
    </source>
</evidence>
<accession>A0A158QW45</accession>
<dbReference type="Pfam" id="PF12796">
    <property type="entry name" value="Ank_2"/>
    <property type="match status" value="1"/>
</dbReference>
<evidence type="ECO:0000256" key="10">
    <source>
        <dbReference type="ARBA" id="ARBA00022968"/>
    </source>
</evidence>
<dbReference type="GO" id="GO:0006487">
    <property type="term" value="P:protein N-linked glycosylation"/>
    <property type="evidence" value="ECO:0007669"/>
    <property type="project" value="TreeGrafter"/>
</dbReference>
<keyword evidence="13" id="KW-0472">Membrane</keyword>
<dbReference type="SMART" id="SM00248">
    <property type="entry name" value="ANK"/>
    <property type="match status" value="3"/>
</dbReference>
<dbReference type="SMART" id="SM00105">
    <property type="entry name" value="ArfGap"/>
    <property type="match status" value="1"/>
</dbReference>
<evidence type="ECO:0000256" key="11">
    <source>
        <dbReference type="ARBA" id="ARBA00022989"/>
    </source>
</evidence>
<evidence type="ECO:0000256" key="18">
    <source>
        <dbReference type="ARBA" id="ARBA00049421"/>
    </source>
</evidence>
<keyword evidence="11" id="KW-1133">Transmembrane helix</keyword>
<comment type="function">
    <text evidence="15">Initiates complex N-linked carbohydrate formation. Essential for the conversion of high-mannose to hybrid and complex N-glycans.</text>
</comment>
<comment type="catalytic activity">
    <reaction evidence="18">
        <text>N(4)-(alpha-D-Man-(1-&gt;3)-[alpha-D-Man-(1-&gt;3)-[alpha-D-Man-(1-&gt;6)]-alpha-D-Man-(1-&gt;6)]-beta-D-Man-(1-&gt;4)-beta-D-GlcNAc-(1-&gt;4)-beta-D-GlcNAc)-L-asparaginyl-[protein] (N-glucan mannose isomer 5A1,2) + UDP-N-acetyl-alpha-D-glucosamine = N(4)-{beta-D-GlcNAc-(1-&gt;2)-alpha-D-Man-(1-&gt;3)-[alpha-D-Man-(1-&gt;3)-[alpha-D-Man-(1-&gt;6)]-alpha-D-Man-(1-&gt;6)]-beta-D-Man-(1-&gt;4)-beta-D-GlcNAc-(1-&gt;4)-beta-D-GlcNAc}-L-asparaginyl-[protein] + UDP + H(+)</text>
        <dbReference type="Rhea" id="RHEA:11456"/>
        <dbReference type="Rhea" id="RHEA-COMP:14367"/>
        <dbReference type="Rhea" id="RHEA-COMP:14368"/>
        <dbReference type="ChEBI" id="CHEBI:15378"/>
        <dbReference type="ChEBI" id="CHEBI:57705"/>
        <dbReference type="ChEBI" id="CHEBI:58223"/>
        <dbReference type="ChEBI" id="CHEBI:59087"/>
        <dbReference type="ChEBI" id="CHEBI:60625"/>
        <dbReference type="EC" id="2.4.1.101"/>
    </reaction>
</comment>
<keyword evidence="8" id="KW-0479">Metal-binding</keyword>
<evidence type="ECO:0000256" key="13">
    <source>
        <dbReference type="ARBA" id="ARBA00023136"/>
    </source>
</evidence>
<dbReference type="AlphaFoldDB" id="A0A158QW45"/>
<dbReference type="PROSITE" id="PS50297">
    <property type="entry name" value="ANK_REP_REGION"/>
    <property type="match status" value="1"/>
</dbReference>
<feature type="domain" description="GATA-type" evidence="23">
    <location>
        <begin position="429"/>
        <end position="469"/>
    </location>
</feature>
<comment type="similarity">
    <text evidence="4">Belongs to the glycosyltransferase 13 family.</text>
</comment>
<dbReference type="SUPFAM" id="SSF50729">
    <property type="entry name" value="PH domain-like"/>
    <property type="match status" value="1"/>
</dbReference>
<dbReference type="Pfam" id="PF16746">
    <property type="entry name" value="BAR_3"/>
    <property type="match status" value="1"/>
</dbReference>
<dbReference type="OrthoDB" id="10070851at2759"/>
<evidence type="ECO:0000256" key="15">
    <source>
        <dbReference type="ARBA" id="ARBA00037706"/>
    </source>
</evidence>
<evidence type="ECO:0000256" key="3">
    <source>
        <dbReference type="ARBA" id="ARBA00004922"/>
    </source>
</evidence>
<dbReference type="Gene3D" id="1.10.220.150">
    <property type="entry name" value="Arf GTPase activating protein"/>
    <property type="match status" value="1"/>
</dbReference>
<dbReference type="InterPro" id="IPR036770">
    <property type="entry name" value="Ankyrin_rpt-contain_sf"/>
</dbReference>
<dbReference type="Gene3D" id="1.25.40.20">
    <property type="entry name" value="Ankyrin repeat-containing domain"/>
    <property type="match status" value="1"/>
</dbReference>
<dbReference type="Proteomes" id="UP000267029">
    <property type="component" value="Unassembled WGS sequence"/>
</dbReference>
<keyword evidence="7" id="KW-0812">Transmembrane</keyword>
<dbReference type="Gene3D" id="3.10.180.20">
    <property type="entry name" value="N-Acetylglucosaminyltransferase I, Domain 2"/>
    <property type="match status" value="1"/>
</dbReference>
<keyword evidence="26" id="KW-1185">Reference proteome</keyword>
<evidence type="ECO:0000256" key="1">
    <source>
        <dbReference type="ARBA" id="ARBA00001936"/>
    </source>
</evidence>
<comment type="pathway">
    <text evidence="3">Protein modification; protein glycosylation.</text>
</comment>
<feature type="domain" description="Arf-GAP" evidence="24">
    <location>
        <begin position="412"/>
        <end position="552"/>
    </location>
</feature>
<dbReference type="SUPFAM" id="SSF53448">
    <property type="entry name" value="Nucleotide-diphospho-sugar transferases"/>
    <property type="match status" value="1"/>
</dbReference>
<dbReference type="EC" id="2.4.1.101" evidence="16"/>
<feature type="region of interest" description="Disordered" evidence="21">
    <location>
        <begin position="567"/>
        <end position="586"/>
    </location>
</feature>
<evidence type="ECO:0000256" key="14">
    <source>
        <dbReference type="ARBA" id="ARBA00023211"/>
    </source>
</evidence>
<keyword evidence="10" id="KW-0735">Signal-anchor</keyword>
<dbReference type="STRING" id="53468.A0A158QW45"/>
<evidence type="ECO:0000313" key="25">
    <source>
        <dbReference type="EMBL" id="VDD83209.1"/>
    </source>
</evidence>
<dbReference type="UniPathway" id="UPA00378"/>
<dbReference type="GO" id="GO:0006355">
    <property type="term" value="P:regulation of DNA-templated transcription"/>
    <property type="evidence" value="ECO:0007669"/>
    <property type="project" value="InterPro"/>
</dbReference>
<dbReference type="InterPro" id="IPR001849">
    <property type="entry name" value="PH_domain"/>
</dbReference>
<dbReference type="InterPro" id="IPR029044">
    <property type="entry name" value="Nucleotide-diphossugar_trans"/>
</dbReference>
<dbReference type="Pfam" id="PF03071">
    <property type="entry name" value="GNT-I"/>
    <property type="match status" value="1"/>
</dbReference>
<dbReference type="FunFam" id="3.90.550.10:FF:000252">
    <property type="entry name" value="Protein O-linked-mannose beta-1,2-N-acetylglucosaminyltransferase 1"/>
    <property type="match status" value="1"/>
</dbReference>
<dbReference type="InterPro" id="IPR002110">
    <property type="entry name" value="Ankyrin_rpt"/>
</dbReference>
<dbReference type="PRINTS" id="PR00405">
    <property type="entry name" value="REVINTRACTNG"/>
</dbReference>
<evidence type="ECO:0000256" key="12">
    <source>
        <dbReference type="ARBA" id="ARBA00023034"/>
    </source>
</evidence>
<sequence>MTAEVITMEINGKELWDSLSVFEGLRFSPKFRLAIRTSESEIELLQDQYKDAAEMFNRSSKAGEAFADALKGVGRCLSNLATPSSSFGLNVECEEEIQHMIRTIDAFSELIAIFSARLLQPGNVFLQAGMGLCESQQTRKEFYRACDQVDAAINKAASVPRSRASDAEEADSTLLDARATFARVLEGYLLGLRTALGPVRLSTVSKATLTTYEIQKSHCDCMTSLYQTDGCVSTLQNYIALYEEEASHKPKTTTNGQSSSPVSDQNIRYEGHLFKRSKKKRWRTWVRRWFMVSDNRLVYLSSLSESSTTLKWKVLESDLRLCTAKVSASTFSSGDPMMVSSSMNNVTERRFVFQLISMTGKIHYLQAESAEAMEKWVTVLRSGLLNCSTADGESRLPRMLDMVTAPSTIVSRNSLRSLGGVSLLDEPQTAGNRSCADCLTNTDVIWASTNLGVTLCTDCAACHRSVGVHVSKVRSLVLDNWEPELLELMHNLGNNLVSSVYESDLHSSSSSPTIHRPQPGEVNSHLRKTWIEAKWVRRVFVRSFVHPTANNWLLELYRAWLTQTHSRRVSRTPDSPSSHKPVVSKTIRAHHPRPIDRRRVAAVSRGSTARAQVILDALHAHLDSLMLNETQSLKVGEVADCREEVAARLVLVAGARLGCAPFILAGLARGASPNALLRAADWTHTYRLPFPTDGDPLGAQTPPLIFAVNGGRIAACELLLTNGADINAPDRNGRTALHHACSLQRVHVVCLLLRRQANQDIKDKFGRLPIDVALDTANADIVTLLRLQHLNSNSKIADGTSLEGYYRIARNYKWSLSQVLDERNYELVIVMEDDLDVAPDFFDYFYAFVLLLLSDRSLYCISAWNDNGRPTLIDKSRTDLLYRSDFFPGLGWMLTRRLWQEELRDSWPAAFWDDFMRTKEVRRGRACIRPEVSRTYTFGRSGVSNGQFYDTYLRFNYLNDKPTVLNSTHLYYNLQPSVYDSRFLSDVYDKSVLLRNPAQLLRLPSTLPQSVEFRLEYHTQQDFVSAAQLIGAMHDFKSGIPRTAYKGVVSVFYRGRRIYLAPSGVRGWANNEYPNWE</sequence>
<evidence type="ECO:0000256" key="5">
    <source>
        <dbReference type="ARBA" id="ARBA00022676"/>
    </source>
</evidence>
<keyword evidence="9" id="KW-0862">Zinc</keyword>
<reference evidence="25 26" key="1">
    <citation type="submission" date="2018-10" db="EMBL/GenBank/DDBJ databases">
        <authorList>
            <consortium name="Pathogen Informatics"/>
        </authorList>
    </citation>
    <scope>NUCLEOTIDE SEQUENCE [LARGE SCALE GENOMIC DNA]</scope>
</reference>
<dbReference type="Pfam" id="PF01412">
    <property type="entry name" value="ArfGap"/>
    <property type="match status" value="1"/>
</dbReference>
<evidence type="ECO:0000256" key="16">
    <source>
        <dbReference type="ARBA" id="ARBA00038949"/>
    </source>
</evidence>
<evidence type="ECO:0000256" key="2">
    <source>
        <dbReference type="ARBA" id="ARBA00004323"/>
    </source>
</evidence>
<dbReference type="InterPro" id="IPR052261">
    <property type="entry name" value="Glycosyltransferase_13"/>
</dbReference>
<comment type="cofactor">
    <cofactor evidence="1">
        <name>Mn(2+)</name>
        <dbReference type="ChEBI" id="CHEBI:29035"/>
    </cofactor>
</comment>
<evidence type="ECO:0000256" key="21">
    <source>
        <dbReference type="SAM" id="MobiDB-lite"/>
    </source>
</evidence>
<dbReference type="GO" id="GO:0043565">
    <property type="term" value="F:sequence-specific DNA binding"/>
    <property type="evidence" value="ECO:0007669"/>
    <property type="project" value="InterPro"/>
</dbReference>
<feature type="domain" description="PH" evidence="22">
    <location>
        <begin position="266"/>
        <end position="385"/>
    </location>
</feature>
<dbReference type="InterPro" id="IPR037278">
    <property type="entry name" value="ARFGAP/RecO"/>
</dbReference>
<organism evidence="25 26">
    <name type="scientific">Mesocestoides corti</name>
    <name type="common">Flatworm</name>
    <dbReference type="NCBI Taxonomy" id="53468"/>
    <lineage>
        <taxon>Eukaryota</taxon>
        <taxon>Metazoa</taxon>
        <taxon>Spiralia</taxon>
        <taxon>Lophotrochozoa</taxon>
        <taxon>Platyhelminthes</taxon>
        <taxon>Cestoda</taxon>
        <taxon>Eucestoda</taxon>
        <taxon>Cyclophyllidea</taxon>
        <taxon>Mesocestoididae</taxon>
        <taxon>Mesocestoides</taxon>
    </lineage>
</organism>
<gene>
    <name evidence="25" type="ORF">MCOS_LOCUS9212</name>
</gene>
<proteinExistence type="inferred from homology"/>
<evidence type="ECO:0000256" key="6">
    <source>
        <dbReference type="ARBA" id="ARBA00022679"/>
    </source>
</evidence>
<keyword evidence="20" id="KW-0863">Zinc-finger</keyword>
<dbReference type="GO" id="GO:0000139">
    <property type="term" value="C:Golgi membrane"/>
    <property type="evidence" value="ECO:0007669"/>
    <property type="project" value="UniProtKB-SubCell"/>
</dbReference>
<dbReference type="InterPro" id="IPR004139">
    <property type="entry name" value="Glyco_trans_13"/>
</dbReference>
<dbReference type="SUPFAM" id="SSF48403">
    <property type="entry name" value="Ankyrin repeat"/>
    <property type="match status" value="1"/>
</dbReference>
<name>A0A158QW45_MESCO</name>
<dbReference type="PROSITE" id="PS50003">
    <property type="entry name" value="PH_DOMAIN"/>
    <property type="match status" value="1"/>
</dbReference>
<keyword evidence="5" id="KW-0328">Glycosyltransferase</keyword>
<feature type="repeat" description="ANK" evidence="19">
    <location>
        <begin position="699"/>
        <end position="731"/>
    </location>
</feature>
<dbReference type="InterPro" id="IPR000679">
    <property type="entry name" value="Znf_GATA"/>
</dbReference>
<evidence type="ECO:0000256" key="8">
    <source>
        <dbReference type="ARBA" id="ARBA00022723"/>
    </source>
</evidence>
<keyword evidence="12" id="KW-0333">Golgi apparatus</keyword>
<dbReference type="SUPFAM" id="SSF103657">
    <property type="entry name" value="BAR/IMD domain-like"/>
    <property type="match status" value="1"/>
</dbReference>
<dbReference type="EMBL" id="UXSR01005665">
    <property type="protein sequence ID" value="VDD83209.1"/>
    <property type="molecule type" value="Genomic_DNA"/>
</dbReference>
<dbReference type="InterPro" id="IPR027267">
    <property type="entry name" value="AH/BAR_dom_sf"/>
</dbReference>
<dbReference type="GO" id="GO:0008270">
    <property type="term" value="F:zinc ion binding"/>
    <property type="evidence" value="ECO:0007669"/>
    <property type="project" value="UniProtKB-KW"/>
</dbReference>
<dbReference type="Gene3D" id="2.30.29.30">
    <property type="entry name" value="Pleckstrin-homology domain (PH domain)/Phosphotyrosine-binding domain (PTB)"/>
    <property type="match status" value="1"/>
</dbReference>
<dbReference type="GO" id="GO:0005096">
    <property type="term" value="F:GTPase activator activity"/>
    <property type="evidence" value="ECO:0007669"/>
    <property type="project" value="InterPro"/>
</dbReference>
<dbReference type="GO" id="GO:0003827">
    <property type="term" value="F:alpha-1,3-mannosylglycoprotein 2-beta-N-acetylglucosaminyltransferase activity"/>
    <property type="evidence" value="ECO:0007669"/>
    <property type="project" value="UniProtKB-EC"/>
</dbReference>
<evidence type="ECO:0000259" key="24">
    <source>
        <dbReference type="PROSITE" id="PS50115"/>
    </source>
</evidence>
<dbReference type="SUPFAM" id="SSF57863">
    <property type="entry name" value="ArfGap/RecO-like zinc finger"/>
    <property type="match status" value="1"/>
</dbReference>
<evidence type="ECO:0000256" key="19">
    <source>
        <dbReference type="PROSITE-ProRule" id="PRU00023"/>
    </source>
</evidence>
<evidence type="ECO:0000256" key="9">
    <source>
        <dbReference type="ARBA" id="ARBA00022833"/>
    </source>
</evidence>
<keyword evidence="14" id="KW-0464">Manganese</keyword>
<dbReference type="InterPro" id="IPR001164">
    <property type="entry name" value="ArfGAP_dom"/>
</dbReference>
<dbReference type="InterPro" id="IPR011993">
    <property type="entry name" value="PH-like_dom_sf"/>
</dbReference>
<dbReference type="PROSITE" id="PS50114">
    <property type="entry name" value="GATA_ZN_FINGER_2"/>
    <property type="match status" value="1"/>
</dbReference>
<evidence type="ECO:0000313" key="26">
    <source>
        <dbReference type="Proteomes" id="UP000267029"/>
    </source>
</evidence>
<protein>
    <recommendedName>
        <fullName evidence="16">alpha-1,3-mannosyl-glycoprotein 2-beta-N-acetylglucosaminyltransferase</fullName>
        <ecNumber evidence="16">2.4.1.101</ecNumber>
    </recommendedName>
    <alternativeName>
        <fullName evidence="17">N-glycosyl-oligosaccharide-glycoprotein N-acetylglucosaminyltransferase I</fullName>
    </alternativeName>
</protein>
<dbReference type="Gene3D" id="3.90.550.10">
    <property type="entry name" value="Spore Coat Polysaccharide Biosynthesis Protein SpsA, Chain A"/>
    <property type="match status" value="1"/>
</dbReference>
<dbReference type="InterPro" id="IPR004148">
    <property type="entry name" value="BAR_dom"/>
</dbReference>
<dbReference type="Gene3D" id="1.20.1270.60">
    <property type="entry name" value="Arfaptin homology (AH) domain/BAR domain"/>
    <property type="match status" value="1"/>
</dbReference>
<dbReference type="PROSITE" id="PS50088">
    <property type="entry name" value="ANK_REPEAT"/>
    <property type="match status" value="2"/>
</dbReference>
<comment type="subcellular location">
    <subcellularLocation>
        <location evidence="2">Golgi apparatus membrane</location>
        <topology evidence="2">Single-pass type II membrane protein</topology>
    </subcellularLocation>
</comment>
<dbReference type="PANTHER" id="PTHR10468">
    <property type="entry name" value="PROTEIN O-LINKED-MANNOSE BETA-1,2-N-ACETYLGLUCOSAMINYLTRANSFERASE 1/ALPHA-1,3-MANNOSYL-GLYCOPROTEIN 2-BETA-N-ACETYLGLUCOSAMINYLTRANSFERASE"/>
    <property type="match status" value="1"/>
</dbReference>
<dbReference type="PROSITE" id="PS50115">
    <property type="entry name" value="ARFGAP"/>
    <property type="match status" value="1"/>
</dbReference>
<dbReference type="InterPro" id="IPR038508">
    <property type="entry name" value="ArfGAP_dom_sf"/>
</dbReference>
<feature type="repeat" description="ANK" evidence="19">
    <location>
        <begin position="732"/>
        <end position="764"/>
    </location>
</feature>
<evidence type="ECO:0000256" key="17">
    <source>
        <dbReference type="ARBA" id="ARBA00041712"/>
    </source>
</evidence>